<dbReference type="AlphaFoldDB" id="A0A6L2Q967"/>
<evidence type="ECO:0008006" key="3">
    <source>
        <dbReference type="Google" id="ProtNLM"/>
    </source>
</evidence>
<name>A0A6L2Q967_COPFO</name>
<evidence type="ECO:0000313" key="1">
    <source>
        <dbReference type="EMBL" id="GFG40540.1"/>
    </source>
</evidence>
<organism evidence="1 2">
    <name type="scientific">Coptotermes formosanus</name>
    <name type="common">Formosan subterranean termite</name>
    <dbReference type="NCBI Taxonomy" id="36987"/>
    <lineage>
        <taxon>Eukaryota</taxon>
        <taxon>Metazoa</taxon>
        <taxon>Ecdysozoa</taxon>
        <taxon>Arthropoda</taxon>
        <taxon>Hexapoda</taxon>
        <taxon>Insecta</taxon>
        <taxon>Pterygota</taxon>
        <taxon>Neoptera</taxon>
        <taxon>Polyneoptera</taxon>
        <taxon>Dictyoptera</taxon>
        <taxon>Blattodea</taxon>
        <taxon>Blattoidea</taxon>
        <taxon>Termitoidae</taxon>
        <taxon>Rhinotermitidae</taxon>
        <taxon>Coptotermes</taxon>
    </lineage>
</organism>
<evidence type="ECO:0000313" key="2">
    <source>
        <dbReference type="Proteomes" id="UP000502823"/>
    </source>
</evidence>
<dbReference type="InParanoid" id="A0A6L2Q967"/>
<reference evidence="2" key="1">
    <citation type="submission" date="2020-01" db="EMBL/GenBank/DDBJ databases">
        <title>Draft genome sequence of the Termite Coptotermes fromosanus.</title>
        <authorList>
            <person name="Itakura S."/>
            <person name="Yosikawa Y."/>
            <person name="Umezawa K."/>
        </authorList>
    </citation>
    <scope>NUCLEOTIDE SEQUENCE [LARGE SCALE GENOMIC DNA]</scope>
</reference>
<dbReference type="EMBL" id="BLKM01002282">
    <property type="protein sequence ID" value="GFG40540.1"/>
    <property type="molecule type" value="Genomic_DNA"/>
</dbReference>
<proteinExistence type="predicted"/>
<dbReference type="Proteomes" id="UP000502823">
    <property type="component" value="Unassembled WGS sequence"/>
</dbReference>
<comment type="caution">
    <text evidence="1">The sequence shown here is derived from an EMBL/GenBank/DDBJ whole genome shotgun (WGS) entry which is preliminary data.</text>
</comment>
<keyword evidence="2" id="KW-1185">Reference proteome</keyword>
<sequence>MWNKKQVSKITFSIMYCNILIPNSFLTFTENDVIRMERELVVSEGPAVLKCYSVPLGIPLEYCRFVRPDGKGFSVDAQNNNTVLGRYRYEAEGLAKGECGLRIVSEINEDEDVGKWTCVARLQGRKQEGYDFIAVTTDGVLTANQPPRYQSIKQPFNQQTEQVQLTAA</sequence>
<gene>
    <name evidence="1" type="ORF">Cfor_02404</name>
</gene>
<protein>
    <recommendedName>
        <fullName evidence="3">Immunoglobulin subtype domain-containing protein</fullName>
    </recommendedName>
</protein>
<dbReference type="OrthoDB" id="7467099at2759"/>
<accession>A0A6L2Q967</accession>